<evidence type="ECO:0000313" key="3">
    <source>
        <dbReference type="Proteomes" id="UP001461163"/>
    </source>
</evidence>
<proteinExistence type="predicted"/>
<organism evidence="2 3">
    <name type="scientific">Paraglaciecola mesophila</name>
    <dbReference type="NCBI Taxonomy" id="197222"/>
    <lineage>
        <taxon>Bacteria</taxon>
        <taxon>Pseudomonadati</taxon>
        <taxon>Pseudomonadota</taxon>
        <taxon>Gammaproteobacteria</taxon>
        <taxon>Alteromonadales</taxon>
        <taxon>Alteromonadaceae</taxon>
        <taxon>Paraglaciecola</taxon>
    </lineage>
</organism>
<dbReference type="InterPro" id="IPR024628">
    <property type="entry name" value="Sulfotransferase_Stf0_dom"/>
</dbReference>
<dbReference type="RefSeq" id="WP_342881862.1">
    <property type="nucleotide sequence ID" value="NZ_JBBMQS010000006.1"/>
</dbReference>
<protein>
    <submittedName>
        <fullName evidence="2">Stf0 family sulfotransferase</fullName>
    </submittedName>
</protein>
<gene>
    <name evidence="2" type="ORF">WNY77_12235</name>
</gene>
<evidence type="ECO:0000313" key="2">
    <source>
        <dbReference type="EMBL" id="MEM5498168.1"/>
    </source>
</evidence>
<dbReference type="EMBL" id="JBBMQS010000006">
    <property type="protein sequence ID" value="MEM5498168.1"/>
    <property type="molecule type" value="Genomic_DNA"/>
</dbReference>
<dbReference type="Pfam" id="PF09037">
    <property type="entry name" value="Sulphotransf"/>
    <property type="match status" value="1"/>
</dbReference>
<dbReference type="SUPFAM" id="SSF52540">
    <property type="entry name" value="P-loop containing nucleoside triphosphate hydrolases"/>
    <property type="match status" value="1"/>
</dbReference>
<keyword evidence="3" id="KW-1185">Reference proteome</keyword>
<dbReference type="InterPro" id="IPR027417">
    <property type="entry name" value="P-loop_NTPase"/>
</dbReference>
<reference evidence="2 3" key="1">
    <citation type="submission" date="2024-03" db="EMBL/GenBank/DDBJ databases">
        <title>Community enrichment and isolation of bacterial strains for fucoidan degradation.</title>
        <authorList>
            <person name="Sichert A."/>
        </authorList>
    </citation>
    <scope>NUCLEOTIDE SEQUENCE [LARGE SCALE GENOMIC DNA]</scope>
    <source>
        <strain evidence="2 3">AS12</strain>
    </source>
</reference>
<name>A0ABU9SXE4_9ALTE</name>
<dbReference type="Gene3D" id="3.40.50.300">
    <property type="entry name" value="P-loop containing nucleotide triphosphate hydrolases"/>
    <property type="match status" value="1"/>
</dbReference>
<sequence>MTPNGESHPVNMNKLEQLASDFPTGDFASEHYDNNPVKTTQVKQLLVILSTQRSGSTYLCDLLRQENICNAHEYFQPYQYLQYLAFRWQCIEDGFINKSKYVAQLIKHRVSDKGILGINLHGSHLDEFEAFKGNFDDSVDVRYVFLKRNDEIAQAVSYDIADQTGKWSSFFSSLNKPKYNFWLILEKLERIKAQNALILAFLNKSKSKYTLLTYEELVSNNDIVINDLVIPIAKDDSKTIKKQSTNINDEWIKRFSEDYYNYSFNKKILPDTMLDRVAKRILYR</sequence>
<accession>A0ABU9SXE4</accession>
<evidence type="ECO:0000259" key="1">
    <source>
        <dbReference type="Pfam" id="PF09037"/>
    </source>
</evidence>
<feature type="domain" description="Sulphotransferase Stf0" evidence="1">
    <location>
        <begin position="47"/>
        <end position="258"/>
    </location>
</feature>
<dbReference type="Proteomes" id="UP001461163">
    <property type="component" value="Unassembled WGS sequence"/>
</dbReference>
<comment type="caution">
    <text evidence="2">The sequence shown here is derived from an EMBL/GenBank/DDBJ whole genome shotgun (WGS) entry which is preliminary data.</text>
</comment>